<dbReference type="InterPro" id="IPR007730">
    <property type="entry name" value="SPOR-like_dom"/>
</dbReference>
<dbReference type="PROSITE" id="PS50293">
    <property type="entry name" value="TPR_REGION"/>
    <property type="match status" value="1"/>
</dbReference>
<dbReference type="PROSITE" id="PS51724">
    <property type="entry name" value="SPOR"/>
    <property type="match status" value="1"/>
</dbReference>
<dbReference type="SUPFAM" id="SSF81901">
    <property type="entry name" value="HCP-like"/>
    <property type="match status" value="1"/>
</dbReference>
<sequence>MKKCFAFFVFLLVLSCAVQEQREVKEWQYYYDLGMSSYVAKNYSDAIANFYKAVQLSPREPKVWNALGLAYMEAKEFQKAESAFQKALEVDPSYTEAKMNLGILYYNTKDYQRAKSTLLEALKDEAFSQKHMAYYYLAKVYKELGDKGMYLDSLEKATAYNPLFLEAQMELAQEYEKEGNYIKARDVYNTLLNNNVDSPIVLLGLARVNFELGNYDASKNIIKTIIERKDTDSLVKNQAYELLNKVLIKEQERYIHSLAQEKPKEEQKRQVEENPTVSKVFTIQVGSFSSYARAEAYKKKIETYLKDVRIVEQSGIYKVLYGRFSTREEAEKEQKNLMKNFNILGFIVEQ</sequence>
<dbReference type="SMART" id="SM00028">
    <property type="entry name" value="TPR"/>
    <property type="match status" value="6"/>
</dbReference>
<proteinExistence type="predicted"/>
<dbReference type="PANTHER" id="PTHR44227">
    <property type="match status" value="1"/>
</dbReference>
<evidence type="ECO:0000256" key="1">
    <source>
        <dbReference type="ARBA" id="ARBA00022737"/>
    </source>
</evidence>
<dbReference type="InterPro" id="IPR052346">
    <property type="entry name" value="O-mannosyl-transferase_TMTC"/>
</dbReference>
<dbReference type="Pfam" id="PF00515">
    <property type="entry name" value="TPR_1"/>
    <property type="match status" value="1"/>
</dbReference>
<dbReference type="Pfam" id="PF14559">
    <property type="entry name" value="TPR_19"/>
    <property type="match status" value="1"/>
</dbReference>
<dbReference type="InterPro" id="IPR011990">
    <property type="entry name" value="TPR-like_helical_dom_sf"/>
</dbReference>
<evidence type="ECO:0000313" key="5">
    <source>
        <dbReference type="EMBL" id="SNZ14942.1"/>
    </source>
</evidence>
<dbReference type="Pfam" id="PF05036">
    <property type="entry name" value="SPOR"/>
    <property type="match status" value="1"/>
</dbReference>
<dbReference type="InterPro" id="IPR019734">
    <property type="entry name" value="TPR_rpt"/>
</dbReference>
<feature type="repeat" description="TPR" evidence="3">
    <location>
        <begin position="61"/>
        <end position="94"/>
    </location>
</feature>
<dbReference type="Proteomes" id="UP000218627">
    <property type="component" value="Unassembled WGS sequence"/>
</dbReference>
<dbReference type="PROSITE" id="PS51257">
    <property type="entry name" value="PROKAR_LIPOPROTEIN"/>
    <property type="match status" value="1"/>
</dbReference>
<evidence type="ECO:0000259" key="4">
    <source>
        <dbReference type="PROSITE" id="PS51724"/>
    </source>
</evidence>
<dbReference type="AlphaFoldDB" id="A0A285NZL8"/>
<dbReference type="EMBL" id="OBEN01000007">
    <property type="protein sequence ID" value="SNZ14942.1"/>
    <property type="molecule type" value="Genomic_DNA"/>
</dbReference>
<keyword evidence="6" id="KW-1185">Reference proteome</keyword>
<dbReference type="GO" id="GO:0042834">
    <property type="term" value="F:peptidoglycan binding"/>
    <property type="evidence" value="ECO:0007669"/>
    <property type="project" value="InterPro"/>
</dbReference>
<dbReference type="InterPro" id="IPR036680">
    <property type="entry name" value="SPOR-like_sf"/>
</dbReference>
<evidence type="ECO:0000256" key="2">
    <source>
        <dbReference type="ARBA" id="ARBA00022803"/>
    </source>
</evidence>
<dbReference type="Gene3D" id="3.30.70.1070">
    <property type="entry name" value="Sporulation related repeat"/>
    <property type="match status" value="1"/>
</dbReference>
<keyword evidence="1" id="KW-0677">Repeat</keyword>
<dbReference type="PANTHER" id="PTHR44227:SF3">
    <property type="entry name" value="PROTEIN O-MANNOSYL-TRANSFERASE TMTC4"/>
    <property type="match status" value="1"/>
</dbReference>
<dbReference type="RefSeq" id="WP_096602453.1">
    <property type="nucleotide sequence ID" value="NZ_OBEN01000007.1"/>
</dbReference>
<dbReference type="SUPFAM" id="SSF110997">
    <property type="entry name" value="Sporulation related repeat"/>
    <property type="match status" value="1"/>
</dbReference>
<keyword evidence="2 3" id="KW-0802">TPR repeat</keyword>
<reference evidence="6" key="1">
    <citation type="submission" date="2017-09" db="EMBL/GenBank/DDBJ databases">
        <authorList>
            <person name="Varghese N."/>
            <person name="Submissions S."/>
        </authorList>
    </citation>
    <scope>NUCLEOTIDE SEQUENCE [LARGE SCALE GENOMIC DNA]</scope>
    <source>
        <strain evidence="6">DSM 2913</strain>
    </source>
</reference>
<dbReference type="Gene3D" id="1.25.40.10">
    <property type="entry name" value="Tetratricopeptide repeat domain"/>
    <property type="match status" value="2"/>
</dbReference>
<dbReference type="OrthoDB" id="9899at2"/>
<protein>
    <submittedName>
        <fullName evidence="5">Tfp pilus assembly protein PilF</fullName>
    </submittedName>
</protein>
<evidence type="ECO:0000256" key="3">
    <source>
        <dbReference type="PROSITE-ProRule" id="PRU00339"/>
    </source>
</evidence>
<feature type="domain" description="SPOR" evidence="4">
    <location>
        <begin position="275"/>
        <end position="350"/>
    </location>
</feature>
<organism evidence="5 6">
    <name type="scientific">Hydrogenobacter hydrogenophilus</name>
    <dbReference type="NCBI Taxonomy" id="35835"/>
    <lineage>
        <taxon>Bacteria</taxon>
        <taxon>Pseudomonadati</taxon>
        <taxon>Aquificota</taxon>
        <taxon>Aquificia</taxon>
        <taxon>Aquificales</taxon>
        <taxon>Aquificaceae</taxon>
        <taxon>Hydrogenobacter</taxon>
    </lineage>
</organism>
<gene>
    <name evidence="5" type="ORF">SAMN06265353_1232</name>
</gene>
<dbReference type="PROSITE" id="PS50005">
    <property type="entry name" value="TPR"/>
    <property type="match status" value="2"/>
</dbReference>
<evidence type="ECO:0000313" key="6">
    <source>
        <dbReference type="Proteomes" id="UP000218627"/>
    </source>
</evidence>
<dbReference type="Pfam" id="PF13181">
    <property type="entry name" value="TPR_8"/>
    <property type="match status" value="1"/>
</dbReference>
<accession>A0A285NZL8</accession>
<name>A0A285NZL8_9AQUI</name>
<feature type="repeat" description="TPR" evidence="3">
    <location>
        <begin position="27"/>
        <end position="60"/>
    </location>
</feature>